<dbReference type="AlphaFoldDB" id="A0A1E3HY04"/>
<organism evidence="3 4">
    <name type="scientific">Cryptococcus amylolentus CBS 6039</name>
    <dbReference type="NCBI Taxonomy" id="1295533"/>
    <lineage>
        <taxon>Eukaryota</taxon>
        <taxon>Fungi</taxon>
        <taxon>Dikarya</taxon>
        <taxon>Basidiomycota</taxon>
        <taxon>Agaricomycotina</taxon>
        <taxon>Tremellomycetes</taxon>
        <taxon>Tremellales</taxon>
        <taxon>Cryptococcaceae</taxon>
        <taxon>Cryptococcus</taxon>
    </lineage>
</organism>
<keyword evidence="2" id="KW-0812">Transmembrane</keyword>
<dbReference type="OrthoDB" id="2576408at2759"/>
<dbReference type="EMBL" id="AWGJ01000004">
    <property type="protein sequence ID" value="ODN81137.1"/>
    <property type="molecule type" value="Genomic_DNA"/>
</dbReference>
<reference evidence="3 4" key="1">
    <citation type="submission" date="2016-06" db="EMBL/GenBank/DDBJ databases">
        <title>Evolution of pathogenesis and genome organization in the Tremellales.</title>
        <authorList>
            <person name="Cuomo C."/>
            <person name="Litvintseva A."/>
            <person name="Heitman J."/>
            <person name="Chen Y."/>
            <person name="Sun S."/>
            <person name="Springer D."/>
            <person name="Dromer F."/>
            <person name="Young S."/>
            <person name="Zeng Q."/>
            <person name="Chapman S."/>
            <person name="Gujja S."/>
            <person name="Saif S."/>
            <person name="Birren B."/>
        </authorList>
    </citation>
    <scope>NUCLEOTIDE SEQUENCE [LARGE SCALE GENOMIC DNA]</scope>
    <source>
        <strain evidence="3 4">CBS 6039</strain>
    </source>
</reference>
<dbReference type="STRING" id="1295533.A0A1E3HY04"/>
<feature type="transmembrane region" description="Helical" evidence="2">
    <location>
        <begin position="20"/>
        <end position="40"/>
    </location>
</feature>
<name>A0A1E3HY04_9TREE</name>
<evidence type="ECO:0008006" key="5">
    <source>
        <dbReference type="Google" id="ProtNLM"/>
    </source>
</evidence>
<feature type="region of interest" description="Disordered" evidence="1">
    <location>
        <begin position="250"/>
        <end position="350"/>
    </location>
</feature>
<dbReference type="Proteomes" id="UP000094065">
    <property type="component" value="Unassembled WGS sequence"/>
</dbReference>
<feature type="transmembrane region" description="Helical" evidence="2">
    <location>
        <begin position="102"/>
        <end position="125"/>
    </location>
</feature>
<keyword evidence="2" id="KW-1133">Transmembrane helix</keyword>
<evidence type="ECO:0000313" key="3">
    <source>
        <dbReference type="EMBL" id="ODN81137.1"/>
    </source>
</evidence>
<feature type="compositionally biased region" description="Gly residues" evidence="1">
    <location>
        <begin position="279"/>
        <end position="302"/>
    </location>
</feature>
<feature type="transmembrane region" description="Helical" evidence="2">
    <location>
        <begin position="60"/>
        <end position="78"/>
    </location>
</feature>
<dbReference type="RefSeq" id="XP_018995703.1">
    <property type="nucleotide sequence ID" value="XM_019137034.1"/>
</dbReference>
<feature type="compositionally biased region" description="Basic residues" evidence="1">
    <location>
        <begin position="182"/>
        <end position="191"/>
    </location>
</feature>
<keyword evidence="4" id="KW-1185">Reference proteome</keyword>
<gene>
    <name evidence="3" type="ORF">L202_03228</name>
</gene>
<evidence type="ECO:0000313" key="4">
    <source>
        <dbReference type="Proteomes" id="UP000094065"/>
    </source>
</evidence>
<evidence type="ECO:0000256" key="1">
    <source>
        <dbReference type="SAM" id="MobiDB-lite"/>
    </source>
</evidence>
<feature type="compositionally biased region" description="Acidic residues" evidence="1">
    <location>
        <begin position="162"/>
        <end position="176"/>
    </location>
</feature>
<accession>A0A1E3HY04</accession>
<sequence>MVYAPQRRHLMASMCGTALPLALLSHLLHPSLIILGFRFLCHFQIQVISLVPTKGRSLRWLVGMMTGGTIVVLLVRWLEYGGEGMGMGIMLDFIGIDEQPSLLHLILLDLTIYILHFLALFIAYLNNLPLTIDVRKVFPFDDILLPPAPTPVSSSNERGEIVFDEDEEEEGGEGEGAEQSGARRRRGKGAKYSRVGDGNEEEEEVWLDDAIPPTSALLPTILEPPLIASLPFLHILQTIWRLPSPKVERSFEGGTPAHTPGGSPSAGGRGREAVDGFLEEGGSGSHGGNDGVRQGDSGGGTGEMDERTNGREGWSGSSGASGASGGSGNERRDREGVGRIPGDYWVSRDW</sequence>
<keyword evidence="2" id="KW-0472">Membrane</keyword>
<evidence type="ECO:0000256" key="2">
    <source>
        <dbReference type="SAM" id="Phobius"/>
    </source>
</evidence>
<comment type="caution">
    <text evidence="3">The sequence shown here is derived from an EMBL/GenBank/DDBJ whole genome shotgun (WGS) entry which is preliminary data.</text>
</comment>
<feature type="region of interest" description="Disordered" evidence="1">
    <location>
        <begin position="149"/>
        <end position="202"/>
    </location>
</feature>
<proteinExistence type="predicted"/>
<protein>
    <recommendedName>
        <fullName evidence="5">DUF1746 domain-containing protein</fullName>
    </recommendedName>
</protein>
<dbReference type="GeneID" id="30154537"/>